<reference evidence="5" key="1">
    <citation type="submission" date="2022-11" db="EMBL/GenBank/DDBJ databases">
        <authorList>
            <person name="Hyden B.L."/>
            <person name="Feng K."/>
            <person name="Yates T."/>
            <person name="Jawdy S."/>
            <person name="Smart L.B."/>
            <person name="Muchero W."/>
        </authorList>
    </citation>
    <scope>NUCLEOTIDE SEQUENCE</scope>
    <source>
        <tissue evidence="5">Shoot tip</tissue>
    </source>
</reference>
<dbReference type="Proteomes" id="UP001151532">
    <property type="component" value="Chromosome 1"/>
</dbReference>
<evidence type="ECO:0000259" key="4">
    <source>
        <dbReference type="Pfam" id="PF12734"/>
    </source>
</evidence>
<keyword evidence="6" id="KW-1185">Reference proteome</keyword>
<comment type="subcellular location">
    <subcellularLocation>
        <location evidence="1">Membrane</location>
    </subcellularLocation>
</comment>
<dbReference type="GO" id="GO:0016020">
    <property type="term" value="C:membrane"/>
    <property type="evidence" value="ECO:0007669"/>
    <property type="project" value="UniProtKB-SubCell"/>
</dbReference>
<evidence type="ECO:0000313" key="5">
    <source>
        <dbReference type="EMBL" id="KAJ6711580.1"/>
    </source>
</evidence>
<dbReference type="InterPro" id="IPR028144">
    <property type="entry name" value="CYSTM_dom"/>
</dbReference>
<evidence type="ECO:0000256" key="2">
    <source>
        <dbReference type="ARBA" id="ARBA00009444"/>
    </source>
</evidence>
<organism evidence="5 6">
    <name type="scientific">Salix purpurea</name>
    <name type="common">Purple osier willow</name>
    <dbReference type="NCBI Taxonomy" id="77065"/>
    <lineage>
        <taxon>Eukaryota</taxon>
        <taxon>Viridiplantae</taxon>
        <taxon>Streptophyta</taxon>
        <taxon>Embryophyta</taxon>
        <taxon>Tracheophyta</taxon>
        <taxon>Spermatophyta</taxon>
        <taxon>Magnoliopsida</taxon>
        <taxon>eudicotyledons</taxon>
        <taxon>Gunneridae</taxon>
        <taxon>Pentapetalae</taxon>
        <taxon>rosids</taxon>
        <taxon>fabids</taxon>
        <taxon>Malpighiales</taxon>
        <taxon>Salicaceae</taxon>
        <taxon>Saliceae</taxon>
        <taxon>Salix</taxon>
    </lineage>
</organism>
<protein>
    <recommendedName>
        <fullName evidence="4">Cysteine-rich transmembrane domain-containing protein</fullName>
    </recommendedName>
</protein>
<comment type="similarity">
    <text evidence="2">Belongs to the CYSTM1 family.</text>
</comment>
<reference evidence="5" key="2">
    <citation type="journal article" date="2023" name="Int. J. Mol. Sci.">
        <title>De Novo Assembly and Annotation of 11 Diverse Shrub Willow (Salix) Genomes Reveals Novel Gene Organization in Sex-Linked Regions.</title>
        <authorList>
            <person name="Hyden B."/>
            <person name="Feng K."/>
            <person name="Yates T.B."/>
            <person name="Jawdy S."/>
            <person name="Cereghino C."/>
            <person name="Smart L.B."/>
            <person name="Muchero W."/>
        </authorList>
    </citation>
    <scope>NUCLEOTIDE SEQUENCE</scope>
    <source>
        <tissue evidence="5">Shoot tip</tissue>
    </source>
</reference>
<evidence type="ECO:0000256" key="3">
    <source>
        <dbReference type="ARBA" id="ARBA00023136"/>
    </source>
</evidence>
<proteinExistence type="inferred from homology"/>
<name>A0A9Q0TH57_SALPP</name>
<keyword evidence="3" id="KW-0472">Membrane</keyword>
<sequence>MHHQSKRCHPMITLRDVTRTKGCLHAFLFSLCCCCCCYETCECCCCA</sequence>
<gene>
    <name evidence="5" type="ORF">OIU79_007925</name>
</gene>
<accession>A0A9Q0TH57</accession>
<evidence type="ECO:0000313" key="6">
    <source>
        <dbReference type="Proteomes" id="UP001151532"/>
    </source>
</evidence>
<dbReference type="Pfam" id="PF12734">
    <property type="entry name" value="CYSTM"/>
    <property type="match status" value="1"/>
</dbReference>
<feature type="domain" description="Cysteine-rich transmembrane" evidence="4">
    <location>
        <begin position="20"/>
        <end position="41"/>
    </location>
</feature>
<dbReference type="EMBL" id="JAPFFK010000015">
    <property type="protein sequence ID" value="KAJ6711580.1"/>
    <property type="molecule type" value="Genomic_DNA"/>
</dbReference>
<evidence type="ECO:0000256" key="1">
    <source>
        <dbReference type="ARBA" id="ARBA00004370"/>
    </source>
</evidence>
<dbReference type="AlphaFoldDB" id="A0A9Q0TH57"/>
<comment type="caution">
    <text evidence="5">The sequence shown here is derived from an EMBL/GenBank/DDBJ whole genome shotgun (WGS) entry which is preliminary data.</text>
</comment>